<sequence>MNQHNRLLSIYTDLIAGKIVNKTELARDWEVSKRTIQRDIAHIRNFLYEHCEWLVLDNPIIYDSDNDSYYLKQNTKQTDEYHSAFLKLNKIEKQKIFVKFEVNNNIWKLISRKFVSQVCSTNEKVVIGSVYVTEEEALKMSFEYKGQIKLLEPETVKEKLIYEITLLHSLYQNEKSD</sequence>
<gene>
    <name evidence="1" type="ORF">NCTC11048_00610</name>
</gene>
<evidence type="ECO:0000313" key="1">
    <source>
        <dbReference type="EMBL" id="SUM45623.1"/>
    </source>
</evidence>
<dbReference type="InterPro" id="IPR036388">
    <property type="entry name" value="WH-like_DNA-bd_sf"/>
</dbReference>
<dbReference type="AlphaFoldDB" id="A0A380G5T1"/>
<keyword evidence="2" id="KW-1185">Reference proteome</keyword>
<proteinExistence type="predicted"/>
<dbReference type="Proteomes" id="UP000255549">
    <property type="component" value="Unassembled WGS sequence"/>
</dbReference>
<dbReference type="Gene3D" id="1.10.10.10">
    <property type="entry name" value="Winged helix-like DNA-binding domain superfamily/Winged helix DNA-binding domain"/>
    <property type="match status" value="1"/>
</dbReference>
<reference evidence="1 2" key="1">
    <citation type="submission" date="2018-06" db="EMBL/GenBank/DDBJ databases">
        <authorList>
            <consortium name="Pathogen Informatics"/>
            <person name="Doyle S."/>
        </authorList>
    </citation>
    <scope>NUCLEOTIDE SEQUENCE [LARGE SCALE GENOMIC DNA]</scope>
    <source>
        <strain evidence="2">NCTC 11048</strain>
    </source>
</reference>
<evidence type="ECO:0000313" key="2">
    <source>
        <dbReference type="Proteomes" id="UP000255549"/>
    </source>
</evidence>
<dbReference type="STRING" id="1141106.GCA_000308095_00866"/>
<dbReference type="RefSeq" id="WP_019168914.1">
    <property type="nucleotide sequence ID" value="NZ_CAIB01000178.1"/>
</dbReference>
<name>A0A380G5T1_STAIN</name>
<organism evidence="1 2">
    <name type="scientific">Staphylococcus intermedius NCTC 11048</name>
    <dbReference type="NCBI Taxonomy" id="1141106"/>
    <lineage>
        <taxon>Bacteria</taxon>
        <taxon>Bacillati</taxon>
        <taxon>Bacillota</taxon>
        <taxon>Bacilli</taxon>
        <taxon>Bacillales</taxon>
        <taxon>Staphylococcaceae</taxon>
        <taxon>Staphylococcus</taxon>
        <taxon>Staphylococcus intermedius group</taxon>
    </lineage>
</organism>
<dbReference type="EMBL" id="UHDP01000003">
    <property type="protein sequence ID" value="SUM45623.1"/>
    <property type="molecule type" value="Genomic_DNA"/>
</dbReference>
<accession>A0A380G5T1</accession>
<protein>
    <submittedName>
        <fullName evidence="1">Putative DNA binding protein</fullName>
    </submittedName>
</protein>
<dbReference type="OrthoDB" id="86031at2"/>